<organism evidence="2 3">
    <name type="scientific">Globodera pallida</name>
    <name type="common">Potato cyst nematode worm</name>
    <name type="synonym">Heterodera pallida</name>
    <dbReference type="NCBI Taxonomy" id="36090"/>
    <lineage>
        <taxon>Eukaryota</taxon>
        <taxon>Metazoa</taxon>
        <taxon>Ecdysozoa</taxon>
        <taxon>Nematoda</taxon>
        <taxon>Chromadorea</taxon>
        <taxon>Rhabditida</taxon>
        <taxon>Tylenchina</taxon>
        <taxon>Tylenchomorpha</taxon>
        <taxon>Tylenchoidea</taxon>
        <taxon>Heteroderidae</taxon>
        <taxon>Heteroderinae</taxon>
        <taxon>Globodera</taxon>
    </lineage>
</organism>
<evidence type="ECO:0000256" key="1">
    <source>
        <dbReference type="SAM" id="MobiDB-lite"/>
    </source>
</evidence>
<proteinExistence type="predicted"/>
<dbReference type="Proteomes" id="UP000050741">
    <property type="component" value="Unassembled WGS sequence"/>
</dbReference>
<keyword evidence="2" id="KW-1185">Reference proteome</keyword>
<feature type="compositionally biased region" description="Basic and acidic residues" evidence="1">
    <location>
        <begin position="145"/>
        <end position="163"/>
    </location>
</feature>
<evidence type="ECO:0000313" key="2">
    <source>
        <dbReference type="Proteomes" id="UP000050741"/>
    </source>
</evidence>
<reference evidence="2" key="1">
    <citation type="submission" date="2014-05" db="EMBL/GenBank/DDBJ databases">
        <title>The genome and life-stage specific transcriptomes of Globodera pallida elucidate key aspects of plant parasitism by a cyst nematode.</title>
        <authorList>
            <person name="Cotton J.A."/>
            <person name="Lilley C.J."/>
            <person name="Jones L.M."/>
            <person name="Kikuchi T."/>
            <person name="Reid A.J."/>
            <person name="Thorpe P."/>
            <person name="Tsai I.J."/>
            <person name="Beasley H."/>
            <person name="Blok V."/>
            <person name="Cock P.J.A."/>
            <person name="Van den Akker S.E."/>
            <person name="Holroyd N."/>
            <person name="Hunt M."/>
            <person name="Mantelin S."/>
            <person name="Naghra H."/>
            <person name="Pain A."/>
            <person name="Palomares-Rius J.E."/>
            <person name="Zarowiecki M."/>
            <person name="Berriman M."/>
            <person name="Jones J.T."/>
            <person name="Urwin P.E."/>
        </authorList>
    </citation>
    <scope>NUCLEOTIDE SEQUENCE [LARGE SCALE GENOMIC DNA]</scope>
    <source>
        <strain evidence="2">Lindley</strain>
    </source>
</reference>
<sequence>MSAGHDEESIFRCITNLCAHVDADLVNALLDDDQLLTDFQNDRQTLLASVVKAFRQLHTQLKEEISCAMSGHNYCGTFPIRLLSILEKEQQNQQNEEQPMSSADAEQIAEENLPLAEVPNYKTSFFGDGIGINCAEPVEEISLKEAPSSRKHWEIEEHIDTPQRNRKGGQLCGPISPSRK</sequence>
<dbReference type="AlphaFoldDB" id="A0A183BUZ8"/>
<evidence type="ECO:0000313" key="3">
    <source>
        <dbReference type="WBParaSite" id="GPLIN_000443400"/>
    </source>
</evidence>
<protein>
    <submittedName>
        <fullName evidence="3">Uncharacterized protein</fullName>
    </submittedName>
</protein>
<accession>A0A183BUZ8</accession>
<dbReference type="WBParaSite" id="GPLIN_000443400">
    <property type="protein sequence ID" value="GPLIN_000443400"/>
    <property type="gene ID" value="GPLIN_000443400"/>
</dbReference>
<name>A0A183BUZ8_GLOPA</name>
<reference evidence="3" key="2">
    <citation type="submission" date="2016-06" db="UniProtKB">
        <authorList>
            <consortium name="WormBaseParasite"/>
        </authorList>
    </citation>
    <scope>IDENTIFICATION</scope>
</reference>
<feature type="region of interest" description="Disordered" evidence="1">
    <location>
        <begin position="145"/>
        <end position="180"/>
    </location>
</feature>